<dbReference type="InterPro" id="IPR000847">
    <property type="entry name" value="LysR_HTH_N"/>
</dbReference>
<dbReference type="EMBL" id="JBHRSD010000014">
    <property type="protein sequence ID" value="MFC3032605.1"/>
    <property type="molecule type" value="Genomic_DNA"/>
</dbReference>
<protein>
    <submittedName>
        <fullName evidence="6">LysR substrate-binding domain-containing protein</fullName>
    </submittedName>
</protein>
<proteinExistence type="inferred from homology"/>
<dbReference type="Gene3D" id="1.10.10.10">
    <property type="entry name" value="Winged helix-like DNA-binding domain superfamily/Winged helix DNA-binding domain"/>
    <property type="match status" value="1"/>
</dbReference>
<name>A0ABV7CIY2_9GAMM</name>
<evidence type="ECO:0000313" key="7">
    <source>
        <dbReference type="Proteomes" id="UP001595453"/>
    </source>
</evidence>
<keyword evidence="3" id="KW-0238">DNA-binding</keyword>
<dbReference type="RefSeq" id="WP_377123271.1">
    <property type="nucleotide sequence ID" value="NZ_JBHRSD010000014.1"/>
</dbReference>
<sequence>MYKELNHFTALRCVEAAARHQSYSAAATELHVTQAAVSQQIRLLERQLGCKLFFRQGRQMRLTEQGQRLALSLSKGFDELVQGLRSIQCEPLNGPLTVTTTQSFATMVLMPNMWKFSLQYPDIVVRVLVSTTLEDVQHGKIDVAIRYGFSEFPSLEQHILFEDKTVPLCSPKLAADIDFSTLESLKQCWLVNYTHSNYWQTWFAEAGLTLDNSYTKWMEVSNLDIALSAVIAGNGICLAPAAQARHYLEQGLLIQPYPISSLPKVRYTLMYDANSPRSKRIRVFKDWLLEIMAGKCKTDFDSLKHSE</sequence>
<dbReference type="PANTHER" id="PTHR30537">
    <property type="entry name" value="HTH-TYPE TRANSCRIPTIONAL REGULATOR"/>
    <property type="match status" value="1"/>
</dbReference>
<evidence type="ECO:0000259" key="5">
    <source>
        <dbReference type="PROSITE" id="PS50931"/>
    </source>
</evidence>
<comment type="similarity">
    <text evidence="1">Belongs to the LysR transcriptional regulatory family.</text>
</comment>
<dbReference type="Gene3D" id="3.40.190.10">
    <property type="entry name" value="Periplasmic binding protein-like II"/>
    <property type="match status" value="2"/>
</dbReference>
<dbReference type="InterPro" id="IPR005119">
    <property type="entry name" value="LysR_subst-bd"/>
</dbReference>
<dbReference type="Pfam" id="PF00126">
    <property type="entry name" value="HTH_1"/>
    <property type="match status" value="1"/>
</dbReference>
<keyword evidence="7" id="KW-1185">Reference proteome</keyword>
<dbReference type="CDD" id="cd08432">
    <property type="entry name" value="PBP2_GcdR_TrpI_HvrB_AmpR_like"/>
    <property type="match status" value="1"/>
</dbReference>
<keyword evidence="2" id="KW-0805">Transcription regulation</keyword>
<dbReference type="PANTHER" id="PTHR30537:SF74">
    <property type="entry name" value="HTH-TYPE TRANSCRIPTIONAL REGULATOR TRPI"/>
    <property type="match status" value="1"/>
</dbReference>
<dbReference type="InterPro" id="IPR036390">
    <property type="entry name" value="WH_DNA-bd_sf"/>
</dbReference>
<evidence type="ECO:0000256" key="2">
    <source>
        <dbReference type="ARBA" id="ARBA00023015"/>
    </source>
</evidence>
<dbReference type="Pfam" id="PF03466">
    <property type="entry name" value="LysR_substrate"/>
    <property type="match status" value="1"/>
</dbReference>
<dbReference type="SUPFAM" id="SSF46785">
    <property type="entry name" value="Winged helix' DNA-binding domain"/>
    <property type="match status" value="1"/>
</dbReference>
<comment type="caution">
    <text evidence="6">The sequence shown here is derived from an EMBL/GenBank/DDBJ whole genome shotgun (WGS) entry which is preliminary data.</text>
</comment>
<dbReference type="Proteomes" id="UP001595453">
    <property type="component" value="Unassembled WGS sequence"/>
</dbReference>
<evidence type="ECO:0000256" key="4">
    <source>
        <dbReference type="ARBA" id="ARBA00023163"/>
    </source>
</evidence>
<dbReference type="PROSITE" id="PS50931">
    <property type="entry name" value="HTH_LYSR"/>
    <property type="match status" value="1"/>
</dbReference>
<dbReference type="PRINTS" id="PR00039">
    <property type="entry name" value="HTHLYSR"/>
</dbReference>
<keyword evidence="4" id="KW-0804">Transcription</keyword>
<organism evidence="6 7">
    <name type="scientific">Pseudoalteromonas fenneropenaei</name>
    <dbReference type="NCBI Taxonomy" id="1737459"/>
    <lineage>
        <taxon>Bacteria</taxon>
        <taxon>Pseudomonadati</taxon>
        <taxon>Pseudomonadota</taxon>
        <taxon>Gammaproteobacteria</taxon>
        <taxon>Alteromonadales</taxon>
        <taxon>Pseudoalteromonadaceae</taxon>
        <taxon>Pseudoalteromonas</taxon>
    </lineage>
</organism>
<evidence type="ECO:0000256" key="3">
    <source>
        <dbReference type="ARBA" id="ARBA00023125"/>
    </source>
</evidence>
<feature type="domain" description="HTH lysR-type" evidence="5">
    <location>
        <begin position="8"/>
        <end position="63"/>
    </location>
</feature>
<evidence type="ECO:0000313" key="6">
    <source>
        <dbReference type="EMBL" id="MFC3032605.1"/>
    </source>
</evidence>
<dbReference type="SUPFAM" id="SSF53850">
    <property type="entry name" value="Periplasmic binding protein-like II"/>
    <property type="match status" value="1"/>
</dbReference>
<gene>
    <name evidence="6" type="ORF">ACFOEE_08745</name>
</gene>
<reference evidence="7" key="1">
    <citation type="journal article" date="2019" name="Int. J. Syst. Evol. Microbiol.">
        <title>The Global Catalogue of Microorganisms (GCM) 10K type strain sequencing project: providing services to taxonomists for standard genome sequencing and annotation.</title>
        <authorList>
            <consortium name="The Broad Institute Genomics Platform"/>
            <consortium name="The Broad Institute Genome Sequencing Center for Infectious Disease"/>
            <person name="Wu L."/>
            <person name="Ma J."/>
        </authorList>
    </citation>
    <scope>NUCLEOTIDE SEQUENCE [LARGE SCALE GENOMIC DNA]</scope>
    <source>
        <strain evidence="7">KCTC 42730</strain>
    </source>
</reference>
<evidence type="ECO:0000256" key="1">
    <source>
        <dbReference type="ARBA" id="ARBA00009437"/>
    </source>
</evidence>
<accession>A0ABV7CIY2</accession>
<dbReference type="InterPro" id="IPR058163">
    <property type="entry name" value="LysR-type_TF_proteobact-type"/>
</dbReference>
<dbReference type="InterPro" id="IPR036388">
    <property type="entry name" value="WH-like_DNA-bd_sf"/>
</dbReference>